<evidence type="ECO:0000313" key="2">
    <source>
        <dbReference type="Proteomes" id="UP000224072"/>
    </source>
</evidence>
<dbReference type="EMBL" id="MF347638">
    <property type="protein sequence ID" value="ASR77847.1"/>
    <property type="molecule type" value="Genomic_DNA"/>
</dbReference>
<organism evidence="1 2">
    <name type="scientific">Streptomyces phage Peebs</name>
    <dbReference type="NCBI Taxonomy" id="2023994"/>
    <lineage>
        <taxon>Viruses</taxon>
        <taxon>Duplodnaviria</taxon>
        <taxon>Heunggongvirae</taxon>
        <taxon>Uroviricota</taxon>
        <taxon>Caudoviricetes</taxon>
        <taxon>Stanwilliamsviridae</taxon>
        <taxon>Boydwoodruffvirinae</taxon>
        <taxon>Samistivirus</taxon>
        <taxon>Samistivirus peebs</taxon>
    </lineage>
</organism>
<protein>
    <submittedName>
        <fullName evidence="1">Uncharacterized protein</fullName>
    </submittedName>
</protein>
<proteinExistence type="predicted"/>
<name>A0A222Z1N4_9CAUD</name>
<evidence type="ECO:0000313" key="1">
    <source>
        <dbReference type="EMBL" id="ASR77847.1"/>
    </source>
</evidence>
<reference evidence="1 2" key="1">
    <citation type="submission" date="2017-06" db="EMBL/GenBank/DDBJ databases">
        <authorList>
            <person name="Gicewicz E.A."/>
            <person name="Hiryak K.M."/>
            <person name="Horoschock A.N."/>
            <person name="Kneeream E.R."/>
            <person name="Luchetta J."/>
            <person name="Mikolon A.R."/>
            <person name="Smith S.N."/>
            <person name="Svintozelskiy S."/>
            <person name="Yucha M.L."/>
            <person name="Manna D.P."/>
            <person name="Pidcock K.A."/>
            <person name="Laing C.E."/>
            <person name="Aguayo I.A."/>
            <person name="Delwel I.O."/>
            <person name="Garcia C."/>
            <person name="Martinez A."/>
            <person name="Hughes L.E."/>
            <person name="Garlena R.A."/>
            <person name="Russell D.A."/>
            <person name="Pope W.H."/>
            <person name="Jacobs-Sera D."/>
            <person name="Hendrix R.W."/>
            <person name="Hatfull G.F."/>
        </authorList>
    </citation>
    <scope>NUCLEOTIDE SEQUENCE [LARGE SCALE GENOMIC DNA]</scope>
</reference>
<keyword evidence="2" id="KW-1185">Reference proteome</keyword>
<accession>A0A222Z1N4</accession>
<gene>
    <name evidence="1" type="ORF">SEA_PEEBS_181</name>
</gene>
<dbReference type="Proteomes" id="UP000224072">
    <property type="component" value="Segment"/>
</dbReference>
<sequence length="24" mass="2862">MDYDTLMQKWMKAIRDKKGSVTES</sequence>